<dbReference type="HOGENOM" id="CLU_012862_3_4_0"/>
<evidence type="ECO:0000313" key="2">
    <source>
        <dbReference type="EMBL" id="ACZ41679.1"/>
    </source>
</evidence>
<sequence>MQQSQCYTLPPKEKVKIIDDILTRTYGNPEWVSRLDPVSELILTILSQHTSDKNSGAAFDRLYDHFNGDWKRVMEAPTEEVAQLIKSAGLSNIKAPRIQSVLKEIWSRLGSFDLQFLKDMPINAAKEWLTSINGVGPKTAACVLMFSLGLPVMPVDTHVHRVSLRLGLIPPKTNADRAHDILAQIVSPERAYPFHINLIRHGRRVCKAPVPKCTICPLTCLCVYFHQNSLSIREGK</sequence>
<dbReference type="eggNOG" id="COG0177">
    <property type="taxonomic scope" value="Bacteria"/>
</dbReference>
<dbReference type="Gene3D" id="1.10.340.30">
    <property type="entry name" value="Hypothetical protein, domain 2"/>
    <property type="match status" value="1"/>
</dbReference>
<gene>
    <name evidence="2" type="ordered locus">Tter_0762</name>
</gene>
<dbReference type="InterPro" id="IPR003265">
    <property type="entry name" value="HhH-GPD_domain"/>
</dbReference>
<dbReference type="GO" id="GO:0006284">
    <property type="term" value="P:base-excision repair"/>
    <property type="evidence" value="ECO:0007669"/>
    <property type="project" value="InterPro"/>
</dbReference>
<dbReference type="InterPro" id="IPR011257">
    <property type="entry name" value="DNA_glycosylase"/>
</dbReference>
<dbReference type="GO" id="GO:0003824">
    <property type="term" value="F:catalytic activity"/>
    <property type="evidence" value="ECO:0007669"/>
    <property type="project" value="InterPro"/>
</dbReference>
<evidence type="ECO:0000259" key="1">
    <source>
        <dbReference type="SMART" id="SM00478"/>
    </source>
</evidence>
<dbReference type="RefSeq" id="WP_012874714.1">
    <property type="nucleotide sequence ID" value="NC_013525.1"/>
</dbReference>
<dbReference type="Gene3D" id="1.10.1670.10">
    <property type="entry name" value="Helix-hairpin-Helix base-excision DNA repair enzymes (C-terminal)"/>
    <property type="match status" value="1"/>
</dbReference>
<proteinExistence type="predicted"/>
<dbReference type="PIRSF" id="PIRSF001435">
    <property type="entry name" value="Nth"/>
    <property type="match status" value="1"/>
</dbReference>
<dbReference type="PANTHER" id="PTHR47203">
    <property type="match status" value="1"/>
</dbReference>
<evidence type="ECO:0000313" key="3">
    <source>
        <dbReference type="Proteomes" id="UP000000323"/>
    </source>
</evidence>
<dbReference type="STRING" id="525904.Tter_0762"/>
<dbReference type="KEGG" id="ttr:Tter_0762"/>
<dbReference type="PANTHER" id="PTHR47203:SF1">
    <property type="entry name" value="HYPOTHETICAL BASE EXCISION DNA REPAIR PROTEIN (EUROFUNG)"/>
    <property type="match status" value="1"/>
</dbReference>
<name>D1CFH3_THET1</name>
<dbReference type="CDD" id="cd00056">
    <property type="entry name" value="ENDO3c"/>
    <property type="match status" value="1"/>
</dbReference>
<organism evidence="2 3">
    <name type="scientific">Thermobaculum terrenum (strain ATCC BAA-798 / CCMEE 7001 / YNP1)</name>
    <dbReference type="NCBI Taxonomy" id="525904"/>
    <lineage>
        <taxon>Bacteria</taxon>
        <taxon>Bacillati</taxon>
        <taxon>Chloroflexota</taxon>
        <taxon>Chloroflexia</taxon>
        <taxon>Candidatus Thermobaculales</taxon>
        <taxon>Candidatus Thermobaculaceae</taxon>
        <taxon>Thermobaculum</taxon>
    </lineage>
</organism>
<dbReference type="EMBL" id="CP001825">
    <property type="protein sequence ID" value="ACZ41679.1"/>
    <property type="molecule type" value="Genomic_DNA"/>
</dbReference>
<dbReference type="SUPFAM" id="SSF48150">
    <property type="entry name" value="DNA-glycosylase"/>
    <property type="match status" value="1"/>
</dbReference>
<dbReference type="AlphaFoldDB" id="D1CFH3"/>
<reference evidence="3" key="1">
    <citation type="journal article" date="2010" name="Stand. Genomic Sci.">
        <title>Complete genome sequence of 'Thermobaculum terrenum' type strain (YNP1).</title>
        <authorList>
            <person name="Kiss H."/>
            <person name="Cleland D."/>
            <person name="Lapidus A."/>
            <person name="Lucas S."/>
            <person name="Glavina Del Rio T."/>
            <person name="Nolan M."/>
            <person name="Tice H."/>
            <person name="Han C."/>
            <person name="Goodwin L."/>
            <person name="Pitluck S."/>
            <person name="Liolios K."/>
            <person name="Ivanova N."/>
            <person name="Mavromatis K."/>
            <person name="Ovchinnikova G."/>
            <person name="Pati A."/>
            <person name="Chen A."/>
            <person name="Palaniappan K."/>
            <person name="Land M."/>
            <person name="Hauser L."/>
            <person name="Chang Y."/>
            <person name="Jeffries C."/>
            <person name="Lu M."/>
            <person name="Brettin T."/>
            <person name="Detter J."/>
            <person name="Goker M."/>
            <person name="Tindall B."/>
            <person name="Beck B."/>
            <person name="McDermott T."/>
            <person name="Woyke T."/>
            <person name="Bristow J."/>
            <person name="Eisen J."/>
            <person name="Markowitz V."/>
            <person name="Hugenholtz P."/>
            <person name="Kyrpides N."/>
            <person name="Klenk H."/>
            <person name="Cheng J."/>
        </authorList>
    </citation>
    <scope>NUCLEOTIDE SEQUENCE [LARGE SCALE GENOMIC DNA]</scope>
    <source>
        <strain evidence="3">ATCC BAA-798 / YNP1</strain>
    </source>
</reference>
<dbReference type="Proteomes" id="UP000000323">
    <property type="component" value="Chromosome 1"/>
</dbReference>
<dbReference type="InterPro" id="IPR023170">
    <property type="entry name" value="HhH_base_excis_C"/>
</dbReference>
<dbReference type="SMART" id="SM00478">
    <property type="entry name" value="ENDO3c"/>
    <property type="match status" value="1"/>
</dbReference>
<dbReference type="Pfam" id="PF00730">
    <property type="entry name" value="HhH-GPD"/>
    <property type="match status" value="1"/>
</dbReference>
<accession>D1CFH3</accession>
<feature type="domain" description="HhH-GPD" evidence="1">
    <location>
        <begin position="46"/>
        <end position="204"/>
    </location>
</feature>
<dbReference type="OrthoDB" id="9802365at2"/>
<keyword evidence="3" id="KW-1185">Reference proteome</keyword>
<protein>
    <submittedName>
        <fullName evidence="2">HhH-GPD family protein</fullName>
    </submittedName>
</protein>